<sequence>MKYKIKDVAKINKRVINKKYNGTINYMDTSSVTDNVFNDPKVYSSIKEAPSRARRVANLGDTIISTVRPNMKHTGFIDKARYKDCIYSTGFAIVTPFEDRVDPFYLYLVLTNNENTELLQSIGETSTSTYPSVKPSDIENLEHDFPSINEQKEISTTIKMLENKIYLNNKINTNLVA</sequence>
<dbReference type="REBASE" id="113692">
    <property type="entry name" value="S3.LsaRenORF1788P"/>
</dbReference>
<accession>A0A0F7Q0P0</accession>
<dbReference type="InterPro" id="IPR000055">
    <property type="entry name" value="Restrct_endonuc_typeI_TRD"/>
</dbReference>
<gene>
    <name evidence="5" type="ORF">LsR_01787</name>
</gene>
<dbReference type="EMBL" id="CP011404">
    <property type="protein sequence ID" value="AKI05305.1"/>
    <property type="molecule type" value="Genomic_DNA"/>
</dbReference>
<name>A0A0F7Q0P0_9LACO</name>
<proteinExistence type="inferred from homology"/>
<keyword evidence="2" id="KW-0680">Restriction system</keyword>
<evidence type="ECO:0000313" key="6">
    <source>
        <dbReference type="Proteomes" id="UP000035027"/>
    </source>
</evidence>
<keyword evidence="5" id="KW-0255">Endonuclease</keyword>
<keyword evidence="3" id="KW-0238">DNA-binding</keyword>
<keyword evidence="5" id="KW-0614">Plasmid</keyword>
<reference evidence="5 6" key="1">
    <citation type="submission" date="2015-04" db="EMBL/GenBank/DDBJ databases">
        <title>Complete genome sequence of Lactobacillus salivarius Ren, a probiotic strain with antitumor activity.</title>
        <authorList>
            <person name="Sun E."/>
            <person name="Zhao L."/>
            <person name="Liu S."/>
            <person name="Zhang M."/>
            <person name="Guo H."/>
            <person name="Ren F."/>
        </authorList>
    </citation>
    <scope>NUCLEOTIDE SEQUENCE [LARGE SCALE GENOMIC DNA]</scope>
    <source>
        <strain evidence="5 6">Ren</strain>
        <plasmid evidence="5 6">pR1</plasmid>
    </source>
</reference>
<protein>
    <submittedName>
        <fullName evidence="5">Restriction endonuclease</fullName>
    </submittedName>
</protein>
<evidence type="ECO:0000313" key="5">
    <source>
        <dbReference type="EMBL" id="AKI05305.1"/>
    </source>
</evidence>
<dbReference type="CDD" id="cd16961">
    <property type="entry name" value="RMtype1_S_TRD-CR_like"/>
    <property type="match status" value="1"/>
</dbReference>
<keyword evidence="5" id="KW-0378">Hydrolase</keyword>
<dbReference type="SUPFAM" id="SSF116734">
    <property type="entry name" value="DNA methylase specificity domain"/>
    <property type="match status" value="1"/>
</dbReference>
<dbReference type="PANTHER" id="PTHR30408">
    <property type="entry name" value="TYPE-1 RESTRICTION ENZYME ECOKI SPECIFICITY PROTEIN"/>
    <property type="match status" value="1"/>
</dbReference>
<keyword evidence="5" id="KW-0540">Nuclease</keyword>
<dbReference type="InterPro" id="IPR052021">
    <property type="entry name" value="Type-I_RS_S_subunit"/>
</dbReference>
<evidence type="ECO:0000256" key="1">
    <source>
        <dbReference type="ARBA" id="ARBA00010923"/>
    </source>
</evidence>
<dbReference type="InterPro" id="IPR044946">
    <property type="entry name" value="Restrct_endonuc_typeI_TRD_sf"/>
</dbReference>
<geneLocation type="plasmid" evidence="5 6">
    <name>pR1</name>
</geneLocation>
<evidence type="ECO:0000256" key="3">
    <source>
        <dbReference type="ARBA" id="ARBA00023125"/>
    </source>
</evidence>
<dbReference type="Pfam" id="PF01420">
    <property type="entry name" value="Methylase_S"/>
    <property type="match status" value="1"/>
</dbReference>
<dbReference type="PANTHER" id="PTHR30408:SF13">
    <property type="entry name" value="TYPE I RESTRICTION ENZYME HINDI SPECIFICITY SUBUNIT"/>
    <property type="match status" value="1"/>
</dbReference>
<dbReference type="PATRIC" id="fig|1194971.3.peg.1773"/>
<dbReference type="RefSeq" id="WP_047036165.1">
    <property type="nucleotide sequence ID" value="NZ_CP011404.1"/>
</dbReference>
<evidence type="ECO:0000256" key="2">
    <source>
        <dbReference type="ARBA" id="ARBA00022747"/>
    </source>
</evidence>
<organism evidence="5 6">
    <name type="scientific">Ligilactobacillus salivarius str. Ren</name>
    <dbReference type="NCBI Taxonomy" id="1194971"/>
    <lineage>
        <taxon>Bacteria</taxon>
        <taxon>Bacillati</taxon>
        <taxon>Bacillota</taxon>
        <taxon>Bacilli</taxon>
        <taxon>Lactobacillales</taxon>
        <taxon>Lactobacillaceae</taxon>
        <taxon>Ligilactobacillus</taxon>
    </lineage>
</organism>
<dbReference type="GO" id="GO:0009307">
    <property type="term" value="P:DNA restriction-modification system"/>
    <property type="evidence" value="ECO:0007669"/>
    <property type="project" value="UniProtKB-KW"/>
</dbReference>
<feature type="domain" description="Type I restriction modification DNA specificity" evidence="4">
    <location>
        <begin position="2"/>
        <end position="174"/>
    </location>
</feature>
<dbReference type="Gene3D" id="3.90.220.20">
    <property type="entry name" value="DNA methylase specificity domains"/>
    <property type="match status" value="1"/>
</dbReference>
<dbReference type="Proteomes" id="UP000035027">
    <property type="component" value="Plasmid pR1"/>
</dbReference>
<evidence type="ECO:0000259" key="4">
    <source>
        <dbReference type="Pfam" id="PF01420"/>
    </source>
</evidence>
<comment type="similarity">
    <text evidence="1">Belongs to the type-I restriction system S methylase family.</text>
</comment>
<dbReference type="AlphaFoldDB" id="A0A0F7Q0P0"/>
<dbReference type="GO" id="GO:0004519">
    <property type="term" value="F:endonuclease activity"/>
    <property type="evidence" value="ECO:0007669"/>
    <property type="project" value="UniProtKB-KW"/>
</dbReference>
<dbReference type="GO" id="GO:0003677">
    <property type="term" value="F:DNA binding"/>
    <property type="evidence" value="ECO:0007669"/>
    <property type="project" value="UniProtKB-KW"/>
</dbReference>